<evidence type="ECO:0000313" key="5">
    <source>
        <dbReference type="Proteomes" id="UP000325313"/>
    </source>
</evidence>
<reference evidence="4 5" key="1">
    <citation type="submission" date="2019-05" db="EMBL/GenBank/DDBJ databases">
        <title>Emergence of the Ug99 lineage of the wheat stem rust pathogen through somatic hybridization.</title>
        <authorList>
            <person name="Li F."/>
            <person name="Upadhyaya N.M."/>
            <person name="Sperschneider J."/>
            <person name="Matny O."/>
            <person name="Nguyen-Phuc H."/>
            <person name="Mago R."/>
            <person name="Raley C."/>
            <person name="Miller M.E."/>
            <person name="Silverstein K.A.T."/>
            <person name="Henningsen E."/>
            <person name="Hirsch C.D."/>
            <person name="Visser B."/>
            <person name="Pretorius Z.A."/>
            <person name="Steffenson B.J."/>
            <person name="Schwessinger B."/>
            <person name="Dodds P.N."/>
            <person name="Figueroa M."/>
        </authorList>
    </citation>
    <scope>NUCLEOTIDE SEQUENCE [LARGE SCALE GENOMIC DNA]</scope>
    <source>
        <strain evidence="2">21-0</strain>
        <strain evidence="3 5">Ug99</strain>
    </source>
</reference>
<evidence type="ECO:0000256" key="1">
    <source>
        <dbReference type="SAM" id="MobiDB-lite"/>
    </source>
</evidence>
<feature type="region of interest" description="Disordered" evidence="1">
    <location>
        <begin position="79"/>
        <end position="160"/>
    </location>
</feature>
<dbReference type="EMBL" id="VSWC01000196">
    <property type="protein sequence ID" value="KAA1066494.1"/>
    <property type="molecule type" value="Genomic_DNA"/>
</dbReference>
<keyword evidence="4" id="KW-1185">Reference proteome</keyword>
<sequence length="314" mass="34061">MSHSPAEVNAATALADLLTNNSPLSSSYSAASLASDEFTLPPPVELRPSAYLRAYAGVILDVDASTNESLRTVPLFNAAPATPVSLPSDSESTIVTEDELSPSDSDEDAQTQILPDTSAEGVDRRRESYLQSNATLIASPTPSEHSFLGRATPESGEPTMVHPSHEEMADAAHSTKNLASPGPDSVDYSAVIPASNGYRSPSVVSFSDLPGSGTASSPYYVNTPPPGPEDEITAAERGPFFAEVVRERTVRTARRRIKERFHDYFHILDSFPYCTAARTGERRRSVRQWLYREVMDEMELVLADVDEVTIQLVN</sequence>
<evidence type="ECO:0000313" key="3">
    <source>
        <dbReference type="EMBL" id="KAA1081899.1"/>
    </source>
</evidence>
<evidence type="ECO:0000313" key="4">
    <source>
        <dbReference type="Proteomes" id="UP000324748"/>
    </source>
</evidence>
<gene>
    <name evidence="2" type="ORF">PGT21_031703</name>
    <name evidence="3" type="ORF">PGTUg99_027072</name>
</gene>
<feature type="compositionally biased region" description="Polar residues" evidence="1">
    <location>
        <begin position="85"/>
        <end position="95"/>
    </location>
</feature>
<evidence type="ECO:0000313" key="2">
    <source>
        <dbReference type="EMBL" id="KAA1066494.1"/>
    </source>
</evidence>
<feature type="compositionally biased region" description="Polar residues" evidence="1">
    <location>
        <begin position="129"/>
        <end position="144"/>
    </location>
</feature>
<accession>A0A5B0N1C1</accession>
<proteinExistence type="predicted"/>
<dbReference type="Proteomes" id="UP000324748">
    <property type="component" value="Unassembled WGS sequence"/>
</dbReference>
<feature type="compositionally biased region" description="Acidic residues" evidence="1">
    <location>
        <begin position="96"/>
        <end position="109"/>
    </location>
</feature>
<comment type="caution">
    <text evidence="3">The sequence shown here is derived from an EMBL/GenBank/DDBJ whole genome shotgun (WGS) entry which is preliminary data.</text>
</comment>
<organism evidence="3 5">
    <name type="scientific">Puccinia graminis f. sp. tritici</name>
    <dbReference type="NCBI Taxonomy" id="56615"/>
    <lineage>
        <taxon>Eukaryota</taxon>
        <taxon>Fungi</taxon>
        <taxon>Dikarya</taxon>
        <taxon>Basidiomycota</taxon>
        <taxon>Pucciniomycotina</taxon>
        <taxon>Pucciniomycetes</taxon>
        <taxon>Pucciniales</taxon>
        <taxon>Pucciniaceae</taxon>
        <taxon>Puccinia</taxon>
    </lineage>
</organism>
<dbReference type="EMBL" id="VDEP01000440">
    <property type="protein sequence ID" value="KAA1081899.1"/>
    <property type="molecule type" value="Genomic_DNA"/>
</dbReference>
<dbReference type="Proteomes" id="UP000325313">
    <property type="component" value="Unassembled WGS sequence"/>
</dbReference>
<protein>
    <submittedName>
        <fullName evidence="3">Uncharacterized protein</fullName>
    </submittedName>
</protein>
<dbReference type="AlphaFoldDB" id="A0A5B0N1C1"/>
<name>A0A5B0N1C1_PUCGR</name>